<proteinExistence type="predicted"/>
<reference evidence="1 2" key="1">
    <citation type="submission" date="2023-02" db="EMBL/GenBank/DDBJ databases">
        <title>Bacterial whole genome sequence for Curvibacter sp. HBC28.</title>
        <authorList>
            <person name="Le V."/>
            <person name="Ko S.-R."/>
            <person name="Ahn C.-Y."/>
            <person name="Oh H.-M."/>
        </authorList>
    </citation>
    <scope>NUCLEOTIDE SEQUENCE [LARGE SCALE GENOMIC DNA]</scope>
    <source>
        <strain evidence="1 2">HBC28</strain>
    </source>
</reference>
<gene>
    <name evidence="1" type="ORF">PSQ39_07275</name>
</gene>
<evidence type="ECO:0000313" key="2">
    <source>
        <dbReference type="Proteomes" id="UP001528672"/>
    </source>
</evidence>
<comment type="caution">
    <text evidence="1">The sequence shown here is derived from an EMBL/GenBank/DDBJ whole genome shotgun (WGS) entry which is preliminary data.</text>
</comment>
<organism evidence="1 2">
    <name type="scientific">Curvibacter microcysteis</name>
    <dbReference type="NCBI Taxonomy" id="3026419"/>
    <lineage>
        <taxon>Bacteria</taxon>
        <taxon>Pseudomonadati</taxon>
        <taxon>Pseudomonadota</taxon>
        <taxon>Betaproteobacteria</taxon>
        <taxon>Burkholderiales</taxon>
        <taxon>Comamonadaceae</taxon>
        <taxon>Curvibacter</taxon>
    </lineage>
</organism>
<evidence type="ECO:0000313" key="1">
    <source>
        <dbReference type="EMBL" id="MDD0814427.1"/>
    </source>
</evidence>
<dbReference type="RefSeq" id="WP_273926039.1">
    <property type="nucleotide sequence ID" value="NZ_JAQSIO010000002.1"/>
</dbReference>
<sequence length="152" mass="15976">MPRFPASPTPIAPTGVSPVPDWSPLLQSLSAVLGRAGVAALLLRSLHLFLEAQRGAQARSWRAQVTALGPQPELSALQALLRESPGGSAPLGAQPGVLWALRGLLQQLLGPDLSQTLEQEAASHALQQPEAWLSVVLQEPLSQWVAAAGLTH</sequence>
<accession>A0ABT5MEU4</accession>
<dbReference type="Proteomes" id="UP001528672">
    <property type="component" value="Unassembled WGS sequence"/>
</dbReference>
<keyword evidence="2" id="KW-1185">Reference proteome</keyword>
<dbReference type="EMBL" id="JAQSIO010000002">
    <property type="protein sequence ID" value="MDD0814427.1"/>
    <property type="molecule type" value="Genomic_DNA"/>
</dbReference>
<name>A0ABT5MEU4_9BURK</name>
<protein>
    <submittedName>
        <fullName evidence="1">Uncharacterized protein</fullName>
    </submittedName>
</protein>